<gene>
    <name evidence="1" type="ordered locus">Sinac_6692</name>
</gene>
<dbReference type="KEGG" id="saci:Sinac_6692"/>
<dbReference type="EMBL" id="CP003364">
    <property type="protein sequence ID" value="AGA30766.1"/>
    <property type="molecule type" value="Genomic_DNA"/>
</dbReference>
<reference evidence="1 2" key="1">
    <citation type="submission" date="2012-02" db="EMBL/GenBank/DDBJ databases">
        <title>Complete sequence of chromosome of Singulisphaera acidiphila DSM 18658.</title>
        <authorList>
            <consortium name="US DOE Joint Genome Institute (JGI-PGF)"/>
            <person name="Lucas S."/>
            <person name="Copeland A."/>
            <person name="Lapidus A."/>
            <person name="Glavina del Rio T."/>
            <person name="Dalin E."/>
            <person name="Tice H."/>
            <person name="Bruce D."/>
            <person name="Goodwin L."/>
            <person name="Pitluck S."/>
            <person name="Peters L."/>
            <person name="Ovchinnikova G."/>
            <person name="Chertkov O."/>
            <person name="Kyrpides N."/>
            <person name="Mavromatis K."/>
            <person name="Ivanova N."/>
            <person name="Brettin T."/>
            <person name="Detter J.C."/>
            <person name="Han C."/>
            <person name="Larimer F."/>
            <person name="Land M."/>
            <person name="Hauser L."/>
            <person name="Markowitz V."/>
            <person name="Cheng J.-F."/>
            <person name="Hugenholtz P."/>
            <person name="Woyke T."/>
            <person name="Wu D."/>
            <person name="Tindall B."/>
            <person name="Pomrenke H."/>
            <person name="Brambilla E."/>
            <person name="Klenk H.-P."/>
            <person name="Eisen J.A."/>
        </authorList>
    </citation>
    <scope>NUCLEOTIDE SEQUENCE [LARGE SCALE GENOMIC DNA]</scope>
    <source>
        <strain evidence="2">ATCC BAA-1392 / DSM 18658 / VKM B-2454 / MOB10</strain>
    </source>
</reference>
<sequence>MIRLYNACKGQSLILPTASETVDRREGFTVFRWLLRFLRVWGEKTGMLILLASVMMGLIWLDSYLTRPDQGVIGDDYPGAGIVVRSKQLHFWLPETVRELASPLSQVQTLRDHKDLRRFLESRHQESLRYAVTTRAYQANGGHSDITFIRRPYEDPHYFQEFLDILAGSGGKLDGNTVADFLGASVHIISKERLNRSLSEMITERQVW</sequence>
<dbReference type="Proteomes" id="UP000010798">
    <property type="component" value="Chromosome"/>
</dbReference>
<evidence type="ECO:0000313" key="1">
    <source>
        <dbReference type="EMBL" id="AGA30766.1"/>
    </source>
</evidence>
<dbReference type="OrthoDB" id="286619at2"/>
<dbReference type="AlphaFoldDB" id="L0DPZ8"/>
<accession>L0DPZ8</accession>
<proteinExistence type="predicted"/>
<dbReference type="HOGENOM" id="CLU_1320186_0_0_0"/>
<name>L0DPZ8_SINAD</name>
<dbReference type="RefSeq" id="WP_015249846.1">
    <property type="nucleotide sequence ID" value="NC_019892.1"/>
</dbReference>
<organism evidence="1 2">
    <name type="scientific">Singulisphaera acidiphila (strain ATCC BAA-1392 / DSM 18658 / VKM B-2454 / MOB10)</name>
    <dbReference type="NCBI Taxonomy" id="886293"/>
    <lineage>
        <taxon>Bacteria</taxon>
        <taxon>Pseudomonadati</taxon>
        <taxon>Planctomycetota</taxon>
        <taxon>Planctomycetia</taxon>
        <taxon>Isosphaerales</taxon>
        <taxon>Isosphaeraceae</taxon>
        <taxon>Singulisphaera</taxon>
    </lineage>
</organism>
<protein>
    <submittedName>
        <fullName evidence="1">Uncharacterized protein</fullName>
    </submittedName>
</protein>
<evidence type="ECO:0000313" key="2">
    <source>
        <dbReference type="Proteomes" id="UP000010798"/>
    </source>
</evidence>
<keyword evidence="2" id="KW-1185">Reference proteome</keyword>